<feature type="domain" description="PG-1098 ferredoxin-like" evidence="2">
    <location>
        <begin position="296"/>
        <end position="339"/>
    </location>
</feature>
<dbReference type="EMBL" id="SDIK01000042">
    <property type="protein sequence ID" value="TXJ62126.1"/>
    <property type="molecule type" value="Genomic_DNA"/>
</dbReference>
<dbReference type="OrthoDB" id="1000417at2"/>
<dbReference type="Gene3D" id="3.40.50.150">
    <property type="entry name" value="Vaccinia Virus protein VP39"/>
    <property type="match status" value="1"/>
</dbReference>
<evidence type="ECO:0000259" key="2">
    <source>
        <dbReference type="Pfam" id="PF22013"/>
    </source>
</evidence>
<feature type="domain" description="THUMP-like" evidence="1">
    <location>
        <begin position="340"/>
        <end position="411"/>
    </location>
</feature>
<keyword evidence="3" id="KW-0808">Transferase</keyword>
<dbReference type="Pfam" id="PF22013">
    <property type="entry name" value="PG_1098_Fer"/>
    <property type="match status" value="1"/>
</dbReference>
<dbReference type="Pfam" id="PF18096">
    <property type="entry name" value="Thump_like"/>
    <property type="match status" value="1"/>
</dbReference>
<dbReference type="InterPro" id="IPR041497">
    <property type="entry name" value="Thump-like"/>
</dbReference>
<dbReference type="Proteomes" id="UP000321612">
    <property type="component" value="Unassembled WGS sequence"/>
</dbReference>
<dbReference type="Gene3D" id="1.10.10.1110">
    <property type="entry name" value="Methyltransferase PG1098, N-terminal domain"/>
    <property type="match status" value="1"/>
</dbReference>
<name>A0A5C8GJD9_9BACT</name>
<evidence type="ECO:0000259" key="1">
    <source>
        <dbReference type="Pfam" id="PF18096"/>
    </source>
</evidence>
<reference evidence="4" key="1">
    <citation type="submission" date="2019-05" db="EMBL/GenBank/DDBJ databases">
        <title>Prevotella brunnea sp. nov., isolated from a wound of a patient.</title>
        <authorList>
            <person name="Buhl M."/>
        </authorList>
    </citation>
    <scope>NUCLEOTIDE SEQUENCE [LARGE SCALE GENOMIC DNA]</scope>
    <source>
        <strain evidence="4">A2672</strain>
    </source>
</reference>
<evidence type="ECO:0000313" key="4">
    <source>
        <dbReference type="Proteomes" id="UP000321612"/>
    </source>
</evidence>
<keyword evidence="4" id="KW-1185">Reference proteome</keyword>
<dbReference type="GO" id="GO:0008168">
    <property type="term" value="F:methyltransferase activity"/>
    <property type="evidence" value="ECO:0007669"/>
    <property type="project" value="UniProtKB-KW"/>
</dbReference>
<keyword evidence="3" id="KW-0489">Methyltransferase</keyword>
<dbReference type="SUPFAM" id="SSF53335">
    <property type="entry name" value="S-adenosyl-L-methionine-dependent methyltransferases"/>
    <property type="match status" value="1"/>
</dbReference>
<sequence>MEISREVKQFVLAHRLSSPTELALRATRYPDIDMPFALDQIAGWQTARKKLPSWAEKEDIVYPPHLAMEQCSSEQTARYKARLVQRLASEYDEEKAEQTVGDHEPVFLTDLTGGLGVDFSFMAQGRKATYVERQSQLCTIAAHNFAVLGLEKTKVVKGDGAEFLHEMDFSTITYLDPARRDDHGGKTVAINDCTPNLLELKDELIRKSGYAIVKLSPMLDWHQAHAQLNATADIVREIHILSVRNECKELLFVLREGTNPLKIFCINDNENFTMEATVAVAHREIIRERKPETGDFLYEPNASIMKAGGFGELTVRYGGEAISRNSHLFVSDVEINDFPGRGFVIKRVSTFNKKELRSALNGISAANIATRNFPISATELRKKLKLKDGGNNYVFATTDNDGRHLLLICEKSK</sequence>
<evidence type="ECO:0000313" key="3">
    <source>
        <dbReference type="EMBL" id="TXJ62126.1"/>
    </source>
</evidence>
<proteinExistence type="predicted"/>
<dbReference type="InterPro" id="IPR029063">
    <property type="entry name" value="SAM-dependent_MTases_sf"/>
</dbReference>
<gene>
    <name evidence="3" type="ORF">ETF27_05990</name>
</gene>
<organism evidence="3 4">
    <name type="scientific">Prevotella brunnea</name>
    <dbReference type="NCBI Taxonomy" id="2508867"/>
    <lineage>
        <taxon>Bacteria</taxon>
        <taxon>Pseudomonadati</taxon>
        <taxon>Bacteroidota</taxon>
        <taxon>Bacteroidia</taxon>
        <taxon>Bacteroidales</taxon>
        <taxon>Prevotellaceae</taxon>
        <taxon>Prevotella</taxon>
    </lineage>
</organism>
<dbReference type="InterPro" id="IPR054168">
    <property type="entry name" value="PG_1098_Fer"/>
</dbReference>
<comment type="caution">
    <text evidence="3">The sequence shown here is derived from an EMBL/GenBank/DDBJ whole genome shotgun (WGS) entry which is preliminary data.</text>
</comment>
<protein>
    <submittedName>
        <fullName evidence="3">SAM-dependent methyltransferase</fullName>
    </submittedName>
</protein>
<dbReference type="AlphaFoldDB" id="A0A5C8GJD9"/>
<dbReference type="GO" id="GO:0032259">
    <property type="term" value="P:methylation"/>
    <property type="evidence" value="ECO:0007669"/>
    <property type="project" value="UniProtKB-KW"/>
</dbReference>
<accession>A0A5C8GJD9</accession>